<accession>A0A840WNQ2</accession>
<dbReference type="EMBL" id="JACHDO010000001">
    <property type="protein sequence ID" value="MBB5493405.1"/>
    <property type="molecule type" value="Genomic_DNA"/>
</dbReference>
<sequence length="70" mass="7726">MTHPLRRTADRDFVFRKASYSTSHGQDCVEVGDLPGVSAVRDTRHRELGALLFPSGEWSGLVAAAKRVRS</sequence>
<reference evidence="2 3" key="1">
    <citation type="submission" date="2020-08" db="EMBL/GenBank/DDBJ databases">
        <title>Sequencing the genomes of 1000 actinobacteria strains.</title>
        <authorList>
            <person name="Klenk H.-P."/>
        </authorList>
    </citation>
    <scope>NUCLEOTIDE SEQUENCE [LARGE SCALE GENOMIC DNA]</scope>
    <source>
        <strain evidence="2 3">DSM 44598</strain>
    </source>
</reference>
<keyword evidence="3" id="KW-1185">Reference proteome</keyword>
<organism evidence="2 3">
    <name type="scientific">Nocardiopsis metallicus</name>
    <dbReference type="NCBI Taxonomy" id="179819"/>
    <lineage>
        <taxon>Bacteria</taxon>
        <taxon>Bacillati</taxon>
        <taxon>Actinomycetota</taxon>
        <taxon>Actinomycetes</taxon>
        <taxon>Streptosporangiales</taxon>
        <taxon>Nocardiopsidaceae</taxon>
        <taxon>Nocardiopsis</taxon>
    </lineage>
</organism>
<gene>
    <name evidence="2" type="ORF">HNR07_004542</name>
</gene>
<dbReference type="RefSeq" id="WP_017567555.1">
    <property type="nucleotide sequence ID" value="NZ_BAAAKM010000111.1"/>
</dbReference>
<evidence type="ECO:0000313" key="3">
    <source>
        <dbReference type="Proteomes" id="UP000579647"/>
    </source>
</evidence>
<protein>
    <recommendedName>
        <fullName evidence="1">DUF397 domain-containing protein</fullName>
    </recommendedName>
</protein>
<dbReference type="Pfam" id="PF04149">
    <property type="entry name" value="DUF397"/>
    <property type="match status" value="1"/>
</dbReference>
<comment type="caution">
    <text evidence="2">The sequence shown here is derived from an EMBL/GenBank/DDBJ whole genome shotgun (WGS) entry which is preliminary data.</text>
</comment>
<proteinExistence type="predicted"/>
<name>A0A840WNQ2_9ACTN</name>
<evidence type="ECO:0000313" key="2">
    <source>
        <dbReference type="EMBL" id="MBB5493405.1"/>
    </source>
</evidence>
<evidence type="ECO:0000259" key="1">
    <source>
        <dbReference type="Pfam" id="PF04149"/>
    </source>
</evidence>
<dbReference type="Proteomes" id="UP000579647">
    <property type="component" value="Unassembled WGS sequence"/>
</dbReference>
<dbReference type="InterPro" id="IPR007278">
    <property type="entry name" value="DUF397"/>
</dbReference>
<feature type="domain" description="DUF397" evidence="1">
    <location>
        <begin position="15"/>
        <end position="66"/>
    </location>
</feature>
<dbReference type="AlphaFoldDB" id="A0A840WNQ2"/>